<feature type="signal peptide" evidence="1">
    <location>
        <begin position="1"/>
        <end position="19"/>
    </location>
</feature>
<reference evidence="2 3" key="1">
    <citation type="journal article" date="2010" name="Proc. Natl. Acad. Sci. U.S.A.">
        <title>Insights into evolution of multicellular fungi from the assembled chromosomes of the mushroom Coprinopsis cinerea (Coprinus cinereus).</title>
        <authorList>
            <person name="Stajich J.E."/>
            <person name="Wilke S.K."/>
            <person name="Ahren D."/>
            <person name="Au C.H."/>
            <person name="Birren B.W."/>
            <person name="Borodovsky M."/>
            <person name="Burns C."/>
            <person name="Canback B."/>
            <person name="Casselton L.A."/>
            <person name="Cheng C.K."/>
            <person name="Deng J."/>
            <person name="Dietrich F.S."/>
            <person name="Fargo D.C."/>
            <person name="Farman M.L."/>
            <person name="Gathman A.C."/>
            <person name="Goldberg J."/>
            <person name="Guigo R."/>
            <person name="Hoegger P.J."/>
            <person name="Hooker J.B."/>
            <person name="Huggins A."/>
            <person name="James T.Y."/>
            <person name="Kamada T."/>
            <person name="Kilaru S."/>
            <person name="Kodira C."/>
            <person name="Kues U."/>
            <person name="Kupfer D."/>
            <person name="Kwan H.S."/>
            <person name="Lomsadze A."/>
            <person name="Li W."/>
            <person name="Lilly W.W."/>
            <person name="Ma L.J."/>
            <person name="Mackey A.J."/>
            <person name="Manning G."/>
            <person name="Martin F."/>
            <person name="Muraguchi H."/>
            <person name="Natvig D.O."/>
            <person name="Palmerini H."/>
            <person name="Ramesh M.A."/>
            <person name="Rehmeyer C.J."/>
            <person name="Roe B.A."/>
            <person name="Shenoy N."/>
            <person name="Stanke M."/>
            <person name="Ter-Hovhannisyan V."/>
            <person name="Tunlid A."/>
            <person name="Velagapudi R."/>
            <person name="Vision T.J."/>
            <person name="Zeng Q."/>
            <person name="Zolan M.E."/>
            <person name="Pukkila P.J."/>
        </authorList>
    </citation>
    <scope>NUCLEOTIDE SEQUENCE [LARGE SCALE GENOMIC DNA]</scope>
    <source>
        <strain evidence="3">Okayama-7 / 130 / ATCC MYA-4618 / FGSC 9003</strain>
    </source>
</reference>
<keyword evidence="3" id="KW-1185">Reference proteome</keyword>
<dbReference type="OMA" id="KCCENIP"/>
<keyword evidence="1" id="KW-0732">Signal</keyword>
<accession>A8PEP9</accession>
<evidence type="ECO:0000256" key="1">
    <source>
        <dbReference type="SAM" id="SignalP"/>
    </source>
</evidence>
<protein>
    <submittedName>
        <fullName evidence="2">Uncharacterized protein</fullName>
    </submittedName>
</protein>
<dbReference type="STRING" id="240176.A8PEP9"/>
<gene>
    <name evidence="2" type="ORF">CC1G_03046</name>
</gene>
<sequence>MKAISLAAVLAFALSASAAINDPCSVNGTPGICLTTTSCTNQGGQHAVGFCPKDPANVRCCTKKCGQGGTCRFENTCRTGLTAVGLCPGPANFKCCFPKVDRCGDRTGGTGC</sequence>
<comment type="caution">
    <text evidence="2">The sequence shown here is derived from an EMBL/GenBank/DDBJ whole genome shotgun (WGS) entry which is preliminary data.</text>
</comment>
<evidence type="ECO:0000313" key="3">
    <source>
        <dbReference type="Proteomes" id="UP000001861"/>
    </source>
</evidence>
<organism evidence="2 3">
    <name type="scientific">Coprinopsis cinerea (strain Okayama-7 / 130 / ATCC MYA-4618 / FGSC 9003)</name>
    <name type="common">Inky cap fungus</name>
    <name type="synonym">Hormographiella aspergillata</name>
    <dbReference type="NCBI Taxonomy" id="240176"/>
    <lineage>
        <taxon>Eukaryota</taxon>
        <taxon>Fungi</taxon>
        <taxon>Dikarya</taxon>
        <taxon>Basidiomycota</taxon>
        <taxon>Agaricomycotina</taxon>
        <taxon>Agaricomycetes</taxon>
        <taxon>Agaricomycetidae</taxon>
        <taxon>Agaricales</taxon>
        <taxon>Agaricineae</taxon>
        <taxon>Psathyrellaceae</taxon>
        <taxon>Coprinopsis</taxon>
    </lineage>
</organism>
<dbReference type="InParanoid" id="A8PEP9"/>
<dbReference type="RefSeq" id="XP_001840817.1">
    <property type="nucleotide sequence ID" value="XM_001840765.1"/>
</dbReference>
<proteinExistence type="predicted"/>
<evidence type="ECO:0000313" key="2">
    <source>
        <dbReference type="EMBL" id="EAU80870.1"/>
    </source>
</evidence>
<feature type="chain" id="PRO_5002724787" evidence="1">
    <location>
        <begin position="20"/>
        <end position="112"/>
    </location>
</feature>
<dbReference type="EMBL" id="AACS02000008">
    <property type="protein sequence ID" value="EAU80870.1"/>
    <property type="molecule type" value="Genomic_DNA"/>
</dbReference>
<dbReference type="OrthoDB" id="2251794at2759"/>
<dbReference type="KEGG" id="cci:CC1G_03046"/>
<dbReference type="VEuPathDB" id="FungiDB:CC1G_03046"/>
<dbReference type="Proteomes" id="UP000001861">
    <property type="component" value="Unassembled WGS sequence"/>
</dbReference>
<name>A8PEP9_COPC7</name>
<dbReference type="AlphaFoldDB" id="A8PEP9"/>
<dbReference type="GeneID" id="6017472"/>